<sequence length="54" mass="6047">MSCRNLACIGTESFARVEMSFPCKTLGHHLHQCEMLPHDFAFGGWPKSGEQIPI</sequence>
<keyword evidence="2" id="KW-1185">Reference proteome</keyword>
<dbReference type="Proteomes" id="UP000828390">
    <property type="component" value="Unassembled WGS sequence"/>
</dbReference>
<organism evidence="1 2">
    <name type="scientific">Dreissena polymorpha</name>
    <name type="common">Zebra mussel</name>
    <name type="synonym">Mytilus polymorpha</name>
    <dbReference type="NCBI Taxonomy" id="45954"/>
    <lineage>
        <taxon>Eukaryota</taxon>
        <taxon>Metazoa</taxon>
        <taxon>Spiralia</taxon>
        <taxon>Lophotrochozoa</taxon>
        <taxon>Mollusca</taxon>
        <taxon>Bivalvia</taxon>
        <taxon>Autobranchia</taxon>
        <taxon>Heteroconchia</taxon>
        <taxon>Euheterodonta</taxon>
        <taxon>Imparidentia</taxon>
        <taxon>Neoheterodontei</taxon>
        <taxon>Myida</taxon>
        <taxon>Dreissenoidea</taxon>
        <taxon>Dreissenidae</taxon>
        <taxon>Dreissena</taxon>
    </lineage>
</organism>
<evidence type="ECO:0000313" key="2">
    <source>
        <dbReference type="Proteomes" id="UP000828390"/>
    </source>
</evidence>
<reference evidence="1" key="2">
    <citation type="submission" date="2020-11" db="EMBL/GenBank/DDBJ databases">
        <authorList>
            <person name="McCartney M.A."/>
            <person name="Auch B."/>
            <person name="Kono T."/>
            <person name="Mallez S."/>
            <person name="Becker A."/>
            <person name="Gohl D.M."/>
            <person name="Silverstein K.A.T."/>
            <person name="Koren S."/>
            <person name="Bechman K.B."/>
            <person name="Herman A."/>
            <person name="Abrahante J.E."/>
            <person name="Garbe J."/>
        </authorList>
    </citation>
    <scope>NUCLEOTIDE SEQUENCE</scope>
    <source>
        <strain evidence="1">Duluth1</strain>
        <tissue evidence="1">Whole animal</tissue>
    </source>
</reference>
<dbReference type="AlphaFoldDB" id="A0A9D4FKK1"/>
<dbReference type="EMBL" id="JAIWYP010000007">
    <property type="protein sequence ID" value="KAH3798928.1"/>
    <property type="molecule type" value="Genomic_DNA"/>
</dbReference>
<comment type="caution">
    <text evidence="1">The sequence shown here is derived from an EMBL/GenBank/DDBJ whole genome shotgun (WGS) entry which is preliminary data.</text>
</comment>
<proteinExistence type="predicted"/>
<reference evidence="1" key="1">
    <citation type="journal article" date="2019" name="bioRxiv">
        <title>The Genome of the Zebra Mussel, Dreissena polymorpha: A Resource for Invasive Species Research.</title>
        <authorList>
            <person name="McCartney M.A."/>
            <person name="Auch B."/>
            <person name="Kono T."/>
            <person name="Mallez S."/>
            <person name="Zhang Y."/>
            <person name="Obille A."/>
            <person name="Becker A."/>
            <person name="Abrahante J.E."/>
            <person name="Garbe J."/>
            <person name="Badalamenti J.P."/>
            <person name="Herman A."/>
            <person name="Mangelson H."/>
            <person name="Liachko I."/>
            <person name="Sullivan S."/>
            <person name="Sone E.D."/>
            <person name="Koren S."/>
            <person name="Silverstein K.A.T."/>
            <person name="Beckman K.B."/>
            <person name="Gohl D.M."/>
        </authorList>
    </citation>
    <scope>NUCLEOTIDE SEQUENCE</scope>
    <source>
        <strain evidence="1">Duluth1</strain>
        <tissue evidence="1">Whole animal</tissue>
    </source>
</reference>
<gene>
    <name evidence="1" type="ORF">DPMN_152532</name>
</gene>
<protein>
    <submittedName>
        <fullName evidence="1">Uncharacterized protein</fullName>
    </submittedName>
</protein>
<accession>A0A9D4FKK1</accession>
<name>A0A9D4FKK1_DREPO</name>
<evidence type="ECO:0000313" key="1">
    <source>
        <dbReference type="EMBL" id="KAH3798928.1"/>
    </source>
</evidence>